<dbReference type="Proteomes" id="UP000504827">
    <property type="component" value="Segment"/>
</dbReference>
<keyword evidence="2" id="KW-0238">DNA-binding</keyword>
<keyword evidence="3" id="KW-1185">Reference proteome</keyword>
<evidence type="ECO:0000313" key="3">
    <source>
        <dbReference type="Proteomes" id="UP000504827"/>
    </source>
</evidence>
<feature type="domain" description="Single-stranded DNA-binding protein BPT7" evidence="1">
    <location>
        <begin position="16"/>
        <end position="166"/>
    </location>
</feature>
<dbReference type="GeneID" id="80034365"/>
<evidence type="ECO:0000259" key="1">
    <source>
        <dbReference type="Pfam" id="PF21265"/>
    </source>
</evidence>
<dbReference type="EMBL" id="AP013542">
    <property type="protein sequence ID" value="BAQ94191.1"/>
    <property type="molecule type" value="Genomic_DNA"/>
</dbReference>
<accession>A0A6S4P7T1</accession>
<dbReference type="Pfam" id="PF21265">
    <property type="entry name" value="SBB_T7"/>
    <property type="match status" value="1"/>
</dbReference>
<dbReference type="GO" id="GO:0003677">
    <property type="term" value="F:DNA binding"/>
    <property type="evidence" value="ECO:0007669"/>
    <property type="project" value="UniProtKB-KW"/>
</dbReference>
<dbReference type="RefSeq" id="YP_010761287.1">
    <property type="nucleotide sequence ID" value="NC_047702.1"/>
</dbReference>
<dbReference type="KEGG" id="vg:80034365"/>
<dbReference type="InterPro" id="IPR049476">
    <property type="entry name" value="SBB_BPT7"/>
</dbReference>
<dbReference type="SUPFAM" id="SSF50249">
    <property type="entry name" value="Nucleic acid-binding proteins"/>
    <property type="match status" value="1"/>
</dbReference>
<reference evidence="2 3" key="1">
    <citation type="journal article" date="2013" name="PLoS Genet.">
        <title>Expanding the Marine Virosphere Using Metagenomics.</title>
        <authorList>
            <person name="Mizuno C.M."/>
            <person name="Rodriguez-Valera F."/>
            <person name="Kimes N.E."/>
            <person name="Ghai R."/>
        </authorList>
    </citation>
    <scope>NUCLEOTIDE SEQUENCE [LARGE SCALE GENOMIC DNA]</scope>
    <source>
        <strain evidence="2">UvMED-CGR-U-MedDCM-OCT-S35-C6</strain>
    </source>
</reference>
<sequence length="204" mass="22437">MKKQTYNKIVTPVGVSQYCWLNTPDTKFDKENGGHFKTNLIIKGAEAKPIIKSIQDEMKKSLEMAKEKSKGKPPKQANMPFEEEYVEGKPTGNIIFKFKAKAKIMMKSGDVIDIKIPIFDSKGTPMKEQVWSGSEMKVSAEMIPYYTAMAGAGVSLRLKAVQIAKLVEGGSGAGANAQGFSEIKDGYVAPEVTKENEVQETSDF</sequence>
<protein>
    <submittedName>
        <fullName evidence="2">Single-stranded DNA-binding protein</fullName>
    </submittedName>
</protein>
<dbReference type="InterPro" id="IPR012340">
    <property type="entry name" value="NA-bd_OB-fold"/>
</dbReference>
<evidence type="ECO:0000313" key="2">
    <source>
        <dbReference type="EMBL" id="BAQ94191.1"/>
    </source>
</evidence>
<organism evidence="2 3">
    <name type="scientific">uncultured phage_MedDCM-OCT-S35-C6</name>
    <dbReference type="NCBI Taxonomy" id="2741075"/>
    <lineage>
        <taxon>Viruses</taxon>
        <taxon>Duplodnaviria</taxon>
        <taxon>Heunggongvirae</taxon>
        <taxon>Uroviricota</taxon>
        <taxon>Caudoviricetes</taxon>
        <taxon>Autographivirales</taxon>
        <taxon>Pelagivirus</taxon>
        <taxon>Pelagivirus S35C6</taxon>
    </lineage>
</organism>
<proteinExistence type="predicted"/>
<dbReference type="Gene3D" id="2.40.50.140">
    <property type="entry name" value="Nucleic acid-binding proteins"/>
    <property type="match status" value="1"/>
</dbReference>
<name>A0A6S4P7T1_9CAUD</name>